<dbReference type="Pfam" id="PF07714">
    <property type="entry name" value="PK_Tyr_Ser-Thr"/>
    <property type="match status" value="1"/>
</dbReference>
<dbReference type="PANTHER" id="PTHR24416">
    <property type="entry name" value="TYROSINE-PROTEIN KINASE RECEPTOR"/>
    <property type="match status" value="1"/>
</dbReference>
<feature type="binding site" evidence="9">
    <location>
        <position position="471"/>
    </location>
    <ligand>
        <name>ATP</name>
        <dbReference type="ChEBI" id="CHEBI:30616"/>
    </ligand>
</feature>
<dbReference type="GO" id="GO:0043235">
    <property type="term" value="C:receptor complex"/>
    <property type="evidence" value="ECO:0007669"/>
    <property type="project" value="TreeGrafter"/>
</dbReference>
<dbReference type="Proteomes" id="UP000502823">
    <property type="component" value="Unassembled WGS sequence"/>
</dbReference>
<keyword evidence="10" id="KW-0460">Magnesium</keyword>
<evidence type="ECO:0000313" key="14">
    <source>
        <dbReference type="EMBL" id="GFG39012.1"/>
    </source>
</evidence>
<keyword evidence="10" id="KW-0479">Metal-binding</keyword>
<comment type="caution">
    <text evidence="14">The sequence shown here is derived from an EMBL/GenBank/DDBJ whole genome shotgun (WGS) entry which is preliminary data.</text>
</comment>
<keyword evidence="7" id="KW-0325">Glycoprotein</keyword>
<dbReference type="PROSITE" id="PS00109">
    <property type="entry name" value="PROTEIN_KINASE_TYR"/>
    <property type="match status" value="1"/>
</dbReference>
<dbReference type="PRINTS" id="PR00109">
    <property type="entry name" value="TYRKINASE"/>
</dbReference>
<keyword evidence="9" id="KW-0547">Nucleotide-binding</keyword>
<sequence>VFAKAKVLFSVGGEYYNGRPLVYTYMPDTVLENARNVSINLHGRFGRFVKVQLYFAARWIMISEVVFESGKSVHLFFPTDVFLTAVAAPKDGQGYVEVVIGGLTAIMLLLLIVFVVILVLSRRQKLQGSPTILRNPFGVTINMKDLLMNLAPVNSNGMIHVSSHPTPASQDPPSDPSSLTFEQYHSPLVNAYYGPNYATLRSNTGQWTNFVNHDGSVSMPEEPERQESDDTMTKTPTPPPATGSFSSLQFRSLHTTPIVGPRSQVINLSNYFPRVSSDPTSRKRYHTAPREKQRVPPPVVTWNIAPSMGHTYKCREAELVPVPRYCLRMVEKVGTCHAGEVILCETEGLEDIVPGVGQMVAVRTLNSKSSESGTDALREMRFLAGLSDPNVVRVLGVCTAEQPPWTVLEYPDMGDLAQYLQYRVPVTASMRPAANLQPVSYGSLIFMATQIASGMRYLESKNVVHKDLAARNCLVGRGYQIKLADIAMCSGLYHTDYSEIGSRPPAPIRWLPWESILLDRYTCSSSVWSFAVTLWEVLSLAREKPFQHLSNEQVIQNAEHMYYGGELQVFLPKPTLCPVEIYDLMRECWKRDEDMRPMFKEIYVFLKQQNMGYHPGD</sequence>
<dbReference type="GO" id="GO:0010976">
    <property type="term" value="P:positive regulation of neuron projection development"/>
    <property type="evidence" value="ECO:0007669"/>
    <property type="project" value="TreeGrafter"/>
</dbReference>
<gene>
    <name evidence="14" type="ORF">Cfor_08035</name>
</gene>
<feature type="domain" description="Protein kinase" evidence="13">
    <location>
        <begin position="327"/>
        <end position="606"/>
    </location>
</feature>
<evidence type="ECO:0000256" key="4">
    <source>
        <dbReference type="ARBA" id="ARBA00022989"/>
    </source>
</evidence>
<dbReference type="GO" id="GO:0005524">
    <property type="term" value="F:ATP binding"/>
    <property type="evidence" value="ECO:0007669"/>
    <property type="project" value="UniProtKB-KW"/>
</dbReference>
<dbReference type="InParanoid" id="A0A6L2Q678"/>
<dbReference type="OrthoDB" id="6071166at2759"/>
<proteinExistence type="predicted"/>
<protein>
    <recommendedName>
        <fullName evidence="13">Protein kinase domain-containing protein</fullName>
    </recommendedName>
</protein>
<feature type="non-terminal residue" evidence="14">
    <location>
        <position position="1"/>
    </location>
</feature>
<evidence type="ECO:0000256" key="3">
    <source>
        <dbReference type="ARBA" id="ARBA00022729"/>
    </source>
</evidence>
<evidence type="ECO:0000256" key="6">
    <source>
        <dbReference type="ARBA" id="ARBA00023157"/>
    </source>
</evidence>
<feature type="transmembrane region" description="Helical" evidence="12">
    <location>
        <begin position="98"/>
        <end position="120"/>
    </location>
</feature>
<feature type="region of interest" description="Disordered" evidence="11">
    <location>
        <begin position="161"/>
        <end position="180"/>
    </location>
</feature>
<dbReference type="GO" id="GO:0046872">
    <property type="term" value="F:metal ion binding"/>
    <property type="evidence" value="ECO:0007669"/>
    <property type="project" value="UniProtKB-KW"/>
</dbReference>
<dbReference type="Gene3D" id="3.30.200.20">
    <property type="entry name" value="Phosphorylase Kinase, domain 1"/>
    <property type="match status" value="1"/>
</dbReference>
<dbReference type="AlphaFoldDB" id="A0A6L2Q678"/>
<feature type="binding site" evidence="10">
    <location>
        <position position="472"/>
    </location>
    <ligand>
        <name>Mg(2+)</name>
        <dbReference type="ChEBI" id="CHEBI:18420"/>
    </ligand>
</feature>
<evidence type="ECO:0000256" key="12">
    <source>
        <dbReference type="SAM" id="Phobius"/>
    </source>
</evidence>
<dbReference type="InterPro" id="IPR048525">
    <property type="entry name" value="DDR1-2_DS-like"/>
</dbReference>
<comment type="subcellular location">
    <subcellularLocation>
        <location evidence="1">Membrane</location>
        <topology evidence="1">Single-pass type I membrane protein</topology>
    </subcellularLocation>
</comment>
<name>A0A6L2Q678_COPFO</name>
<reference evidence="15" key="1">
    <citation type="submission" date="2020-01" db="EMBL/GenBank/DDBJ databases">
        <title>Draft genome sequence of the Termite Coptotermes fromosanus.</title>
        <authorList>
            <person name="Itakura S."/>
            <person name="Yosikawa Y."/>
            <person name="Umezawa K."/>
        </authorList>
    </citation>
    <scope>NUCLEOTIDE SEQUENCE [LARGE SCALE GENOMIC DNA]</scope>
</reference>
<keyword evidence="9" id="KW-0067">ATP-binding</keyword>
<dbReference type="PANTHER" id="PTHR24416:SF580">
    <property type="entry name" value="DISCOIDIN DOMAIN RECEPTOR, ISOFORM F"/>
    <property type="match status" value="1"/>
</dbReference>
<dbReference type="SUPFAM" id="SSF56112">
    <property type="entry name" value="Protein kinase-like (PK-like)"/>
    <property type="match status" value="1"/>
</dbReference>
<feature type="compositionally biased region" description="Low complexity" evidence="11">
    <location>
        <begin position="165"/>
        <end position="178"/>
    </location>
</feature>
<evidence type="ECO:0000259" key="13">
    <source>
        <dbReference type="PROSITE" id="PS50011"/>
    </source>
</evidence>
<accession>A0A6L2Q678</accession>
<dbReference type="Pfam" id="PF21114">
    <property type="entry name" value="DDR1-2_DS-like"/>
    <property type="match status" value="1"/>
</dbReference>
<dbReference type="InterPro" id="IPR001245">
    <property type="entry name" value="Ser-Thr/Tyr_kinase_cat_dom"/>
</dbReference>
<organism evidence="14 15">
    <name type="scientific">Coptotermes formosanus</name>
    <name type="common">Formosan subterranean termite</name>
    <dbReference type="NCBI Taxonomy" id="36987"/>
    <lineage>
        <taxon>Eukaryota</taxon>
        <taxon>Metazoa</taxon>
        <taxon>Ecdysozoa</taxon>
        <taxon>Arthropoda</taxon>
        <taxon>Hexapoda</taxon>
        <taxon>Insecta</taxon>
        <taxon>Pterygota</taxon>
        <taxon>Neoptera</taxon>
        <taxon>Polyneoptera</taxon>
        <taxon>Dictyoptera</taxon>
        <taxon>Blattodea</taxon>
        <taxon>Blattoidea</taxon>
        <taxon>Termitoidae</taxon>
        <taxon>Rhinotermitidae</taxon>
        <taxon>Coptotermes</taxon>
    </lineage>
</organism>
<dbReference type="InterPro" id="IPR011009">
    <property type="entry name" value="Kinase-like_dom_sf"/>
</dbReference>
<dbReference type="GO" id="GO:0005886">
    <property type="term" value="C:plasma membrane"/>
    <property type="evidence" value="ECO:0007669"/>
    <property type="project" value="TreeGrafter"/>
</dbReference>
<evidence type="ECO:0000256" key="7">
    <source>
        <dbReference type="ARBA" id="ARBA00023180"/>
    </source>
</evidence>
<evidence type="ECO:0000256" key="5">
    <source>
        <dbReference type="ARBA" id="ARBA00023136"/>
    </source>
</evidence>
<keyword evidence="3" id="KW-0732">Signal</keyword>
<evidence type="ECO:0000256" key="11">
    <source>
        <dbReference type="SAM" id="MobiDB-lite"/>
    </source>
</evidence>
<dbReference type="GO" id="GO:0038062">
    <property type="term" value="F:protein tyrosine kinase collagen receptor activity"/>
    <property type="evidence" value="ECO:0007669"/>
    <property type="project" value="TreeGrafter"/>
</dbReference>
<keyword evidence="6" id="KW-1015">Disulfide bond</keyword>
<dbReference type="InterPro" id="IPR008266">
    <property type="entry name" value="Tyr_kinase_AS"/>
</dbReference>
<dbReference type="PROSITE" id="PS50011">
    <property type="entry name" value="PROTEIN_KINASE_DOM"/>
    <property type="match status" value="1"/>
</dbReference>
<feature type="active site" description="Proton acceptor" evidence="8">
    <location>
        <position position="467"/>
    </location>
</feature>
<evidence type="ECO:0000313" key="15">
    <source>
        <dbReference type="Proteomes" id="UP000502823"/>
    </source>
</evidence>
<dbReference type="GO" id="GO:0051897">
    <property type="term" value="P:positive regulation of phosphatidylinositol 3-kinase/protein kinase B signal transduction"/>
    <property type="evidence" value="ECO:0007669"/>
    <property type="project" value="TreeGrafter"/>
</dbReference>
<dbReference type="EMBL" id="BLKM01000841">
    <property type="protein sequence ID" value="GFG39012.1"/>
    <property type="molecule type" value="Genomic_DNA"/>
</dbReference>
<evidence type="ECO:0000256" key="10">
    <source>
        <dbReference type="PIRSR" id="PIRSR000615-3"/>
    </source>
</evidence>
<evidence type="ECO:0000256" key="8">
    <source>
        <dbReference type="PIRSR" id="PIRSR000615-1"/>
    </source>
</evidence>
<dbReference type="Gene3D" id="2.60.120.1190">
    <property type="match status" value="1"/>
</dbReference>
<keyword evidence="2 12" id="KW-0812">Transmembrane</keyword>
<keyword evidence="5 12" id="KW-0472">Membrane</keyword>
<evidence type="ECO:0000256" key="1">
    <source>
        <dbReference type="ARBA" id="ARBA00004479"/>
    </source>
</evidence>
<keyword evidence="4 12" id="KW-1133">Transmembrane helix</keyword>
<feature type="compositionally biased region" description="Basic and acidic residues" evidence="11">
    <location>
        <begin position="222"/>
        <end position="232"/>
    </location>
</feature>
<evidence type="ECO:0000256" key="2">
    <source>
        <dbReference type="ARBA" id="ARBA00022692"/>
    </source>
</evidence>
<dbReference type="InterPro" id="IPR050122">
    <property type="entry name" value="RTK"/>
</dbReference>
<evidence type="ECO:0000256" key="9">
    <source>
        <dbReference type="PIRSR" id="PIRSR000615-2"/>
    </source>
</evidence>
<dbReference type="GO" id="GO:0005518">
    <property type="term" value="F:collagen binding"/>
    <property type="evidence" value="ECO:0007669"/>
    <property type="project" value="TreeGrafter"/>
</dbReference>
<feature type="binding site" evidence="10">
    <location>
        <position position="485"/>
    </location>
    <ligand>
        <name>Mg(2+)</name>
        <dbReference type="ChEBI" id="CHEBI:18420"/>
    </ligand>
</feature>
<dbReference type="Gene3D" id="1.10.510.10">
    <property type="entry name" value="Transferase(Phosphotransferase) domain 1"/>
    <property type="match status" value="1"/>
</dbReference>
<dbReference type="InterPro" id="IPR000719">
    <property type="entry name" value="Prot_kinase_dom"/>
</dbReference>
<keyword evidence="15" id="KW-1185">Reference proteome</keyword>
<feature type="region of interest" description="Disordered" evidence="11">
    <location>
        <begin position="211"/>
        <end position="248"/>
    </location>
</feature>
<dbReference type="FunFam" id="1.10.510.10:FF:001798">
    <property type="entry name" value="Uncharacterized protein"/>
    <property type="match status" value="1"/>
</dbReference>